<keyword evidence="1" id="KW-0732">Signal</keyword>
<reference evidence="2 3" key="1">
    <citation type="submission" date="2018-04" db="EMBL/GenBank/DDBJ databases">
        <title>Chryseobacterium oncorhynchi 701B-08T from rainbow trout, and Chryseobacterium viscerum 687B-08T from diseased fish.</title>
        <authorList>
            <person name="Jeong J.-J."/>
            <person name="Lee Y.J."/>
            <person name="Pathiraja D."/>
            <person name="Park B."/>
            <person name="Choi I.-G."/>
            <person name="Kim K.D."/>
        </authorList>
    </citation>
    <scope>NUCLEOTIDE SEQUENCE [LARGE SCALE GENOMIC DNA]</scope>
    <source>
        <strain evidence="2 3">687B-08</strain>
    </source>
</reference>
<evidence type="ECO:0000313" key="2">
    <source>
        <dbReference type="EMBL" id="PWN64108.1"/>
    </source>
</evidence>
<proteinExistence type="predicted"/>
<sequence length="1148" mass="126976">MKRKIITILFLAAMISVAGQGGGPSGPQITGGNPSTLPKIFPSSPEAFKLGSYGNIPVSLFTGTANVNIPLTNYEAGNLSLPVALSYGSNGIKIDDMNGSTGLGWNMITAGVITRTIRDLPDEENVNISFPSDIENLGTRHPVVMQYFQNASNDLVDSEQDLYMANFNGHSIKFVFDRRGMPIVYSQKDVIVEGQSGGNSFTITMDDGIKYYFTDKETTENRTSGDGHSLLSNNITAWYLTKIEDPASGEQIIIENQNAGYSTTLTNSQMMRYTIGPAQPSVCGGSAFSLPPVVGGLISHLQAVGGKQIKRIYSNNPNYGEITFEYTTSTGDQDYQKLSKIIRKLNSVTINDINLSYSLTANKRLFLNSISDNISKAVHSFEYINPEELPARLSFARDTGGYYNGMLTNTNLIPQFSIPSISYTGAAQGVVPAKSQVGMLKKIIYPTKGNTEFSYENHTQKQDKLITPGQSSGVSIGAESTDIDATNPHITKSETFTSILDEETMLGGSASFNVTKCDPNLQVTGKHRAAVKLTKPNGELIPFYIKNPGGSTTTIGTTFVLPLNGNTFYAQIPKNQLLKLSITTSFECTRSSIAASYTTAEPVYGYVQTDIQGVRISKIVDNSENGVATTRRFVYKDIGESFSNAIVVREPVFTEGLNKTRTCVQNSLPGSTGGSIPWGVERFTYCALTSSNINQLNATHPNLFYKTVQEIIDGKSTIVHQYSTETDYFGKILRGADIKSAPWTNFGWSNGNEILTKYLDSGNNIVRTLEMNYEEDTTRKFQVDGFAIRKNYDVPVSMNVTQTCTAAKINATYEQTYCTTNHNHFRKSVDGYKNCYTPGANNVTLVYKHQCYGKNVGDIITFDDQLDNLDIVQYKNISHFEYLKSQKTTDYLNGTAMKTETQYFYNNPKHTQLTSQKTIFPDLSTAEKTYQYAHEKSNQLMIDRNMVGIPLETKTQQTVDNIAKVTSREETIYPPALPHAITGNLVLPLSEYSYDTLNPTVSSKEVSYEKYDEKGNILQYREKDGTPVSIVWGYNKTRPIAKVVGSTYSQIEGMISTIVAKSNEDATDPTKEAELLLALDAFQPVGMVTKYTYDPLVGVTTITPPSGIRELYVYDTANRLKQVQIRERDNAGNYSFKVVKEFKYNYKQ</sequence>
<protein>
    <recommendedName>
        <fullName evidence="4">Sugar-binding protein</fullName>
    </recommendedName>
</protein>
<feature type="signal peptide" evidence="1">
    <location>
        <begin position="1"/>
        <end position="18"/>
    </location>
</feature>
<accession>A0A316WYP9</accession>
<dbReference type="Gene3D" id="2.180.10.10">
    <property type="entry name" value="RHS repeat-associated core"/>
    <property type="match status" value="1"/>
</dbReference>
<organism evidence="2 3">
    <name type="scientific">Chryseobacterium viscerum</name>
    <dbReference type="NCBI Taxonomy" id="1037377"/>
    <lineage>
        <taxon>Bacteria</taxon>
        <taxon>Pseudomonadati</taxon>
        <taxon>Bacteroidota</taxon>
        <taxon>Flavobacteriia</taxon>
        <taxon>Flavobacteriales</taxon>
        <taxon>Weeksellaceae</taxon>
        <taxon>Chryseobacterium group</taxon>
        <taxon>Chryseobacterium</taxon>
    </lineage>
</organism>
<evidence type="ECO:0000256" key="1">
    <source>
        <dbReference type="SAM" id="SignalP"/>
    </source>
</evidence>
<feature type="chain" id="PRO_5016295793" description="Sugar-binding protein" evidence="1">
    <location>
        <begin position="19"/>
        <end position="1148"/>
    </location>
</feature>
<dbReference type="Proteomes" id="UP000236413">
    <property type="component" value="Unassembled WGS sequence"/>
</dbReference>
<dbReference type="AlphaFoldDB" id="A0A316WYP9"/>
<evidence type="ECO:0000313" key="3">
    <source>
        <dbReference type="Proteomes" id="UP000236413"/>
    </source>
</evidence>
<evidence type="ECO:0008006" key="4">
    <source>
        <dbReference type="Google" id="ProtNLM"/>
    </source>
</evidence>
<dbReference type="RefSeq" id="WP_109738033.1">
    <property type="nucleotide sequence ID" value="NZ_PPEG02000002.1"/>
</dbReference>
<name>A0A316WYP9_9FLAO</name>
<dbReference type="EMBL" id="PPEG02000002">
    <property type="protein sequence ID" value="PWN64108.1"/>
    <property type="molecule type" value="Genomic_DNA"/>
</dbReference>
<gene>
    <name evidence="2" type="ORF">C1634_005805</name>
</gene>
<comment type="caution">
    <text evidence="2">The sequence shown here is derived from an EMBL/GenBank/DDBJ whole genome shotgun (WGS) entry which is preliminary data.</text>
</comment>